<protein>
    <submittedName>
        <fullName evidence="1">Uncharacterized protein</fullName>
    </submittedName>
</protein>
<dbReference type="EMBL" id="JXLP01000003">
    <property type="protein sequence ID" value="KIL79229.1"/>
    <property type="molecule type" value="Genomic_DNA"/>
</dbReference>
<proteinExistence type="predicted"/>
<accession>A0ABR5AWX0</accession>
<organism evidence="1 2">
    <name type="scientific">Bacillus badius</name>
    <dbReference type="NCBI Taxonomy" id="1455"/>
    <lineage>
        <taxon>Bacteria</taxon>
        <taxon>Bacillati</taxon>
        <taxon>Bacillota</taxon>
        <taxon>Bacilli</taxon>
        <taxon>Bacillales</taxon>
        <taxon>Bacillaceae</taxon>
        <taxon>Pseudobacillus</taxon>
    </lineage>
</organism>
<name>A0ABR5AWX0_BACBA</name>
<evidence type="ECO:0000313" key="2">
    <source>
        <dbReference type="Proteomes" id="UP000031982"/>
    </source>
</evidence>
<keyword evidence="2" id="KW-1185">Reference proteome</keyword>
<evidence type="ECO:0000313" key="1">
    <source>
        <dbReference type="EMBL" id="KIL79229.1"/>
    </source>
</evidence>
<comment type="caution">
    <text evidence="1">The sequence shown here is derived from an EMBL/GenBank/DDBJ whole genome shotgun (WGS) entry which is preliminary data.</text>
</comment>
<gene>
    <name evidence="1" type="ORF">SD77_3095</name>
</gene>
<sequence>MSEKQKPAFSAIICRAATTEKRRRLVLFYEETQFFAASAFSLSAVARKKLVNKTSSH</sequence>
<reference evidence="1 2" key="1">
    <citation type="submission" date="2015-01" db="EMBL/GenBank/DDBJ databases">
        <title>Genome Assembly of Bacillus badius MTCC 1458.</title>
        <authorList>
            <person name="Verma A."/>
            <person name="Khatri I."/>
            <person name="Mual P."/>
            <person name="Subramanian S."/>
            <person name="Krishnamurthi S."/>
        </authorList>
    </citation>
    <scope>NUCLEOTIDE SEQUENCE [LARGE SCALE GENOMIC DNA]</scope>
    <source>
        <strain evidence="1 2">MTCC 1458</strain>
    </source>
</reference>
<dbReference type="Proteomes" id="UP000031982">
    <property type="component" value="Unassembled WGS sequence"/>
</dbReference>